<proteinExistence type="predicted"/>
<gene>
    <name evidence="1" type="ORF">FHW23_000118</name>
</gene>
<dbReference type="RefSeq" id="WP_182514845.1">
    <property type="nucleotide sequence ID" value="NZ_JACGXP010000001.1"/>
</dbReference>
<sequence>MLKVDPVRIHVANWFLGGVPDDMGAFVGWELIRDGDDFMGRNEESVSGSKPNLVRWSRLGLEADPSDERGYQRVVERLSKYDEIGPAPGSWERAVRLKQTLLERHPTEAVQALAGFRALVVGTEEAKDLPAVLAGATAGLREMVFPHAAMYLVESTERLGRRYGVARAMLNVGDRPPEPTGDGDTFTSSLKLMEDINLGLGAYLEPLVTSLSPHVWATTAPRLGGVLVFTFGKAVEPRPLLDLDLLALSERSAQIEPLKDVREIPHAAFKAALRWWVDRLDLVFSHLTQPANYVVDGKYHPPSAVERLLTFEQLCRSVQVIGSSRDGHARRLALFHTLDSLAGLNRTLTRDRATTLSKMEAVLTDLETTLPGDVQLVLLPRARAAVGALREVGNGFFMRSRLQDGGVMLPDKNGIDVLVPLATAAREWLTALRNSQHGMDKTPTARTRALLAAHSGALDPRITDLAWLALLEVLAHPELLLRRSR</sequence>
<organism evidence="1 2">
    <name type="scientific">Curtobacterium pusillum</name>
    <dbReference type="NCBI Taxonomy" id="69373"/>
    <lineage>
        <taxon>Bacteria</taxon>
        <taxon>Bacillati</taxon>
        <taxon>Actinomycetota</taxon>
        <taxon>Actinomycetes</taxon>
        <taxon>Micrococcales</taxon>
        <taxon>Microbacteriaceae</taxon>
        <taxon>Curtobacterium</taxon>
    </lineage>
</organism>
<dbReference type="AlphaFoldDB" id="A0AAW3SYG5"/>
<comment type="caution">
    <text evidence="1">The sequence shown here is derived from an EMBL/GenBank/DDBJ whole genome shotgun (WGS) entry which is preliminary data.</text>
</comment>
<accession>A0AAW3SYG5</accession>
<dbReference type="EMBL" id="JACGXP010000001">
    <property type="protein sequence ID" value="MBA8988886.1"/>
    <property type="molecule type" value="Genomic_DNA"/>
</dbReference>
<evidence type="ECO:0000313" key="2">
    <source>
        <dbReference type="Proteomes" id="UP000590225"/>
    </source>
</evidence>
<evidence type="ECO:0000313" key="1">
    <source>
        <dbReference type="EMBL" id="MBA8988886.1"/>
    </source>
</evidence>
<name>A0AAW3SYG5_9MICO</name>
<evidence type="ECO:0008006" key="3">
    <source>
        <dbReference type="Google" id="ProtNLM"/>
    </source>
</evidence>
<dbReference type="Proteomes" id="UP000590225">
    <property type="component" value="Unassembled WGS sequence"/>
</dbReference>
<reference evidence="1 2" key="1">
    <citation type="submission" date="2020-07" db="EMBL/GenBank/DDBJ databases">
        <title>Above-ground endophytic microbial communities from plants in different locations in the United States.</title>
        <authorList>
            <person name="Frank C."/>
        </authorList>
    </citation>
    <scope>NUCLEOTIDE SEQUENCE [LARGE SCALE GENOMIC DNA]</scope>
    <source>
        <strain evidence="1 2">WPL5_2</strain>
    </source>
</reference>
<protein>
    <recommendedName>
        <fullName evidence="3">SIR2-like domain-containing protein</fullName>
    </recommendedName>
</protein>